<evidence type="ECO:0000313" key="1">
    <source>
        <dbReference type="EMBL" id="KRY05155.1"/>
    </source>
</evidence>
<proteinExistence type="predicted"/>
<comment type="caution">
    <text evidence="1">The sequence shown here is derived from an EMBL/GenBank/DDBJ whole genome shotgun (WGS) entry which is preliminary data.</text>
</comment>
<gene>
    <name evidence="1" type="ORF">T03_7576</name>
</gene>
<protein>
    <submittedName>
        <fullName evidence="1">Uncharacterized protein</fullName>
    </submittedName>
</protein>
<keyword evidence="2" id="KW-1185">Reference proteome</keyword>
<dbReference type="EMBL" id="JYDI01005161">
    <property type="protein sequence ID" value="KRY05155.1"/>
    <property type="molecule type" value="Genomic_DNA"/>
</dbReference>
<dbReference type="AlphaFoldDB" id="A0A0V0YYP6"/>
<name>A0A0V0YYP6_TRIBR</name>
<evidence type="ECO:0000313" key="2">
    <source>
        <dbReference type="Proteomes" id="UP000054653"/>
    </source>
</evidence>
<sequence length="77" mass="8482">MYTHLEIPLEIQTVPPSTCVWNLKTIDHLVTWQQPLRFEIESAPVGIVGSIDLGSLGENNPNGIRCAVIVDDELVGQ</sequence>
<reference evidence="1 2" key="1">
    <citation type="submission" date="2015-01" db="EMBL/GenBank/DDBJ databases">
        <title>Evolution of Trichinella species and genotypes.</title>
        <authorList>
            <person name="Korhonen P.K."/>
            <person name="Edoardo P."/>
            <person name="Giuseppe L.R."/>
            <person name="Gasser R.B."/>
        </authorList>
    </citation>
    <scope>NUCLEOTIDE SEQUENCE [LARGE SCALE GENOMIC DNA]</scope>
    <source>
        <strain evidence="1">ISS120</strain>
    </source>
</reference>
<dbReference type="Proteomes" id="UP000054653">
    <property type="component" value="Unassembled WGS sequence"/>
</dbReference>
<organism evidence="1 2">
    <name type="scientific">Trichinella britovi</name>
    <name type="common">Parasitic roundworm</name>
    <dbReference type="NCBI Taxonomy" id="45882"/>
    <lineage>
        <taxon>Eukaryota</taxon>
        <taxon>Metazoa</taxon>
        <taxon>Ecdysozoa</taxon>
        <taxon>Nematoda</taxon>
        <taxon>Enoplea</taxon>
        <taxon>Dorylaimia</taxon>
        <taxon>Trichinellida</taxon>
        <taxon>Trichinellidae</taxon>
        <taxon>Trichinella</taxon>
    </lineage>
</organism>
<accession>A0A0V0YYP6</accession>